<dbReference type="PROSITE" id="PS00478">
    <property type="entry name" value="LIM_DOMAIN_1"/>
    <property type="match status" value="1"/>
</dbReference>
<dbReference type="GO" id="GO:0030695">
    <property type="term" value="F:GTPase regulator activity"/>
    <property type="evidence" value="ECO:0007669"/>
    <property type="project" value="UniProtKB-ARBA"/>
</dbReference>
<feature type="domain" description="LIM zinc-binding" evidence="5">
    <location>
        <begin position="414"/>
        <end position="476"/>
    </location>
</feature>
<sequence>MEPFSAASSVAGLIIAAGKIYSLLDFISSVKNSPTTISDAKNEVKHAQLALCSLKRYLNNLASLNPKRTAMIQVDDLRVTLSDAMMAFSDFETLLLTLDNIARVKAFIIWPKYGKEIEEHMAKVQRYKTSLTLMLNILQCEAQFEAWQSQERLQLLIEGVMQENKTLRHMMNESQDSFDAQSTFTKRQEDDGPTTWTRDKDDDDTETIRGSIRGRIRESTGGGNQKDDSMKGHQSRTLRLPFERILEQSWVYKRNQRNSCDCSFISSAERSHTWSVFSGLSLADVSILSVIAMPLTTMDLANGKHYQVEALDEGLTWPPEDFDEQSIFNSRPSSETPTLPNLRPEDVRLTWNMLSQEEREQSDWMSEAGFEMEDEETSERAHTPLSNSDRLDERDKIRDYKPESGVKDHDDELCQCTGCQGPLEKTEAFRLGNFHWHGDCFRCSLCGCIMEQDGKLMIQGNGTITCNDCSQYCADCGSKIEDLAVVLRPNTVVCPSCFVCFVCKQRIRDLKFARSTRGRACMTCHEAMIAKKARRKAMLLPAV</sequence>
<dbReference type="PROSITE" id="PS50023">
    <property type="entry name" value="LIM_DOMAIN_2"/>
    <property type="match status" value="1"/>
</dbReference>
<feature type="region of interest" description="Disordered" evidence="4">
    <location>
        <begin position="358"/>
        <end position="391"/>
    </location>
</feature>
<organism evidence="6 7">
    <name type="scientific">Fusarium solani</name>
    <name type="common">Filamentous fungus</name>
    <dbReference type="NCBI Taxonomy" id="169388"/>
    <lineage>
        <taxon>Eukaryota</taxon>
        <taxon>Fungi</taxon>
        <taxon>Dikarya</taxon>
        <taxon>Ascomycota</taxon>
        <taxon>Pezizomycotina</taxon>
        <taxon>Sordariomycetes</taxon>
        <taxon>Hypocreomycetidae</taxon>
        <taxon>Hypocreales</taxon>
        <taxon>Nectriaceae</taxon>
        <taxon>Fusarium</taxon>
        <taxon>Fusarium solani species complex</taxon>
    </lineage>
</organism>
<gene>
    <name evidence="6" type="ORF">B0J15DRAFT_180232</name>
</gene>
<evidence type="ECO:0000313" key="7">
    <source>
        <dbReference type="Proteomes" id="UP000736672"/>
    </source>
</evidence>
<evidence type="ECO:0000259" key="5">
    <source>
        <dbReference type="PROSITE" id="PS50023"/>
    </source>
</evidence>
<dbReference type="SMART" id="SM00132">
    <property type="entry name" value="LIM"/>
    <property type="match status" value="2"/>
</dbReference>
<dbReference type="EMBL" id="JAGTJS010000003">
    <property type="protein sequence ID" value="KAH7272522.1"/>
    <property type="molecule type" value="Genomic_DNA"/>
</dbReference>
<name>A0A9P9L1J7_FUSSL</name>
<keyword evidence="1 3" id="KW-0479">Metal-binding</keyword>
<dbReference type="Proteomes" id="UP000736672">
    <property type="component" value="Unassembled WGS sequence"/>
</dbReference>
<evidence type="ECO:0000256" key="4">
    <source>
        <dbReference type="SAM" id="MobiDB-lite"/>
    </source>
</evidence>
<evidence type="ECO:0000256" key="2">
    <source>
        <dbReference type="ARBA" id="ARBA00022833"/>
    </source>
</evidence>
<evidence type="ECO:0000313" key="6">
    <source>
        <dbReference type="EMBL" id="KAH7272522.1"/>
    </source>
</evidence>
<accession>A0A9P9L1J7</accession>
<dbReference type="GO" id="GO:0046872">
    <property type="term" value="F:metal ion binding"/>
    <property type="evidence" value="ECO:0007669"/>
    <property type="project" value="UniProtKB-KW"/>
</dbReference>
<reference evidence="6" key="1">
    <citation type="journal article" date="2021" name="Nat. Commun.">
        <title>Genetic determinants of endophytism in the Arabidopsis root mycobiome.</title>
        <authorList>
            <person name="Mesny F."/>
            <person name="Miyauchi S."/>
            <person name="Thiergart T."/>
            <person name="Pickel B."/>
            <person name="Atanasova L."/>
            <person name="Karlsson M."/>
            <person name="Huettel B."/>
            <person name="Barry K.W."/>
            <person name="Haridas S."/>
            <person name="Chen C."/>
            <person name="Bauer D."/>
            <person name="Andreopoulos W."/>
            <person name="Pangilinan J."/>
            <person name="LaButti K."/>
            <person name="Riley R."/>
            <person name="Lipzen A."/>
            <person name="Clum A."/>
            <person name="Drula E."/>
            <person name="Henrissat B."/>
            <person name="Kohler A."/>
            <person name="Grigoriev I.V."/>
            <person name="Martin F.M."/>
            <person name="Hacquard S."/>
        </authorList>
    </citation>
    <scope>NUCLEOTIDE SEQUENCE</scope>
    <source>
        <strain evidence="6">FSSC 5 MPI-SDFR-AT-0091</strain>
    </source>
</reference>
<comment type="caution">
    <text evidence="6">The sequence shown here is derived from an EMBL/GenBank/DDBJ whole genome shotgun (WGS) entry which is preliminary data.</text>
</comment>
<keyword evidence="3" id="KW-0440">LIM domain</keyword>
<feature type="region of interest" description="Disordered" evidence="4">
    <location>
        <begin position="178"/>
        <end position="235"/>
    </location>
</feature>
<keyword evidence="7" id="KW-1185">Reference proteome</keyword>
<dbReference type="AlphaFoldDB" id="A0A9P9L1J7"/>
<dbReference type="Gene3D" id="2.10.110.10">
    <property type="entry name" value="Cysteine Rich Protein"/>
    <property type="match status" value="2"/>
</dbReference>
<dbReference type="Pfam" id="PF00412">
    <property type="entry name" value="LIM"/>
    <property type="match status" value="1"/>
</dbReference>
<protein>
    <recommendedName>
        <fullName evidence="5">LIM zinc-binding domain-containing protein</fullName>
    </recommendedName>
</protein>
<evidence type="ECO:0000256" key="1">
    <source>
        <dbReference type="ARBA" id="ARBA00022723"/>
    </source>
</evidence>
<proteinExistence type="predicted"/>
<dbReference type="OrthoDB" id="19923at2759"/>
<dbReference type="InterPro" id="IPR001781">
    <property type="entry name" value="Znf_LIM"/>
</dbReference>
<keyword evidence="2 3" id="KW-0862">Zinc</keyword>
<evidence type="ECO:0000256" key="3">
    <source>
        <dbReference type="PROSITE-ProRule" id="PRU00125"/>
    </source>
</evidence>